<evidence type="ECO:0000313" key="1">
    <source>
        <dbReference type="EMBL" id="KAK6360811.1"/>
    </source>
</evidence>
<sequence>MSTDGITPHVRSQASCIYSTAPRETRPVWVYFFVGLRRGHKTAILQRIAYPEVSTDIMHRCKLSTNIQSVWLGLGWASVRECVGKLPEKETSMARAELDNFKNVKSKSECRYKYGSDTLGTPLTTTRSKVLQGFPPLFGFLADPGLLNSSSAISSLLEIQLGMEPDDVQTDAVVLHILAGFFSLASKL</sequence>
<proteinExistence type="predicted"/>
<organism evidence="1 2">
    <name type="scientific">Orbilia blumenaviensis</name>
    <dbReference type="NCBI Taxonomy" id="1796055"/>
    <lineage>
        <taxon>Eukaryota</taxon>
        <taxon>Fungi</taxon>
        <taxon>Dikarya</taxon>
        <taxon>Ascomycota</taxon>
        <taxon>Pezizomycotina</taxon>
        <taxon>Orbiliomycetes</taxon>
        <taxon>Orbiliales</taxon>
        <taxon>Orbiliaceae</taxon>
        <taxon>Orbilia</taxon>
    </lineage>
</organism>
<dbReference type="EMBL" id="JAVHNS010000003">
    <property type="protein sequence ID" value="KAK6360811.1"/>
    <property type="molecule type" value="Genomic_DNA"/>
</dbReference>
<gene>
    <name evidence="1" type="ORF">TWF730_006933</name>
</gene>
<dbReference type="AlphaFoldDB" id="A0AAV9VFR4"/>
<name>A0AAV9VFR4_9PEZI</name>
<accession>A0AAV9VFR4</accession>
<keyword evidence="2" id="KW-1185">Reference proteome</keyword>
<reference evidence="1 2" key="1">
    <citation type="submission" date="2019-10" db="EMBL/GenBank/DDBJ databases">
        <authorList>
            <person name="Palmer J.M."/>
        </authorList>
    </citation>
    <scope>NUCLEOTIDE SEQUENCE [LARGE SCALE GENOMIC DNA]</scope>
    <source>
        <strain evidence="1 2">TWF730</strain>
    </source>
</reference>
<protein>
    <submittedName>
        <fullName evidence="1">Uncharacterized protein</fullName>
    </submittedName>
</protein>
<evidence type="ECO:0000313" key="2">
    <source>
        <dbReference type="Proteomes" id="UP001373714"/>
    </source>
</evidence>
<comment type="caution">
    <text evidence="1">The sequence shown here is derived from an EMBL/GenBank/DDBJ whole genome shotgun (WGS) entry which is preliminary data.</text>
</comment>
<dbReference type="Proteomes" id="UP001373714">
    <property type="component" value="Unassembled WGS sequence"/>
</dbReference>